<evidence type="ECO:0000313" key="2">
    <source>
        <dbReference type="Proteomes" id="UP000813824"/>
    </source>
</evidence>
<reference evidence="1" key="1">
    <citation type="journal article" date="2021" name="New Phytol.">
        <title>Evolutionary innovations through gain and loss of genes in the ectomycorrhizal Boletales.</title>
        <authorList>
            <person name="Wu G."/>
            <person name="Miyauchi S."/>
            <person name="Morin E."/>
            <person name="Kuo A."/>
            <person name="Drula E."/>
            <person name="Varga T."/>
            <person name="Kohler A."/>
            <person name="Feng B."/>
            <person name="Cao Y."/>
            <person name="Lipzen A."/>
            <person name="Daum C."/>
            <person name="Hundley H."/>
            <person name="Pangilinan J."/>
            <person name="Johnson J."/>
            <person name="Barry K."/>
            <person name="LaButti K."/>
            <person name="Ng V."/>
            <person name="Ahrendt S."/>
            <person name="Min B."/>
            <person name="Choi I.G."/>
            <person name="Park H."/>
            <person name="Plett J.M."/>
            <person name="Magnuson J."/>
            <person name="Spatafora J.W."/>
            <person name="Nagy L.G."/>
            <person name="Henrissat B."/>
            <person name="Grigoriev I.V."/>
            <person name="Yang Z.L."/>
            <person name="Xu J."/>
            <person name="Martin F.M."/>
        </authorList>
    </citation>
    <scope>NUCLEOTIDE SEQUENCE</scope>
    <source>
        <strain evidence="1">KKN 215</strain>
    </source>
</reference>
<sequence length="225" mass="24636">MNIDELRKSEAPAYEHQFIPAYPSLEINRNTSCVENIKNSRQAASICFVSYISPLPGIHRKNGINIPEHSDASIQSYRRNICNVPHSDATPVVPGFQGKMAPIARGLEIDANYQEKFHALPPGVNVSDPLQACSSCLLLPFLAAQLSHLSPLLCEAFDNTLQTSYEGKAESWTDPAANATRTKDSLNCQWNAEIPGAIRADSSGPFVRTTARRKPGLMNAETLDT</sequence>
<dbReference type="AlphaFoldDB" id="A0A8K0UVT2"/>
<accession>A0A8K0UVT2</accession>
<keyword evidence="2" id="KW-1185">Reference proteome</keyword>
<organism evidence="1 2">
    <name type="scientific">Cristinia sonorae</name>
    <dbReference type="NCBI Taxonomy" id="1940300"/>
    <lineage>
        <taxon>Eukaryota</taxon>
        <taxon>Fungi</taxon>
        <taxon>Dikarya</taxon>
        <taxon>Basidiomycota</taxon>
        <taxon>Agaricomycotina</taxon>
        <taxon>Agaricomycetes</taxon>
        <taxon>Agaricomycetidae</taxon>
        <taxon>Agaricales</taxon>
        <taxon>Pleurotineae</taxon>
        <taxon>Stephanosporaceae</taxon>
        <taxon>Cristinia</taxon>
    </lineage>
</organism>
<dbReference type="EMBL" id="JAEVFJ010000005">
    <property type="protein sequence ID" value="KAH8104795.1"/>
    <property type="molecule type" value="Genomic_DNA"/>
</dbReference>
<dbReference type="Proteomes" id="UP000813824">
    <property type="component" value="Unassembled WGS sequence"/>
</dbReference>
<proteinExistence type="predicted"/>
<gene>
    <name evidence="1" type="ORF">BXZ70DRAFT_904911</name>
</gene>
<name>A0A8K0UVT2_9AGAR</name>
<evidence type="ECO:0000313" key="1">
    <source>
        <dbReference type="EMBL" id="KAH8104795.1"/>
    </source>
</evidence>
<protein>
    <submittedName>
        <fullName evidence="1">Uncharacterized protein</fullName>
    </submittedName>
</protein>
<comment type="caution">
    <text evidence="1">The sequence shown here is derived from an EMBL/GenBank/DDBJ whole genome shotgun (WGS) entry which is preliminary data.</text>
</comment>